<dbReference type="SUPFAM" id="SSF75304">
    <property type="entry name" value="Amidase signature (AS) enzymes"/>
    <property type="match status" value="1"/>
</dbReference>
<dbReference type="InterPro" id="IPR036928">
    <property type="entry name" value="AS_sf"/>
</dbReference>
<dbReference type="Pfam" id="PF01425">
    <property type="entry name" value="Amidase"/>
    <property type="match status" value="1"/>
</dbReference>
<feature type="domain" description="Amidase" evidence="1">
    <location>
        <begin position="32"/>
        <end position="410"/>
    </location>
</feature>
<evidence type="ECO:0000259" key="1">
    <source>
        <dbReference type="Pfam" id="PF01425"/>
    </source>
</evidence>
<dbReference type="eggNOG" id="COG0154">
    <property type="taxonomic scope" value="Bacteria"/>
</dbReference>
<dbReference type="Gene3D" id="3.90.1300.10">
    <property type="entry name" value="Amidase signature (AS) domain"/>
    <property type="match status" value="1"/>
</dbReference>
<dbReference type="PANTHER" id="PTHR11895:SF176">
    <property type="entry name" value="AMIDASE AMID-RELATED"/>
    <property type="match status" value="1"/>
</dbReference>
<dbReference type="OrthoDB" id="9811471at2"/>
<dbReference type="InterPro" id="IPR000120">
    <property type="entry name" value="Amidase"/>
</dbReference>
<dbReference type="InterPro" id="IPR023631">
    <property type="entry name" value="Amidase_dom"/>
</dbReference>
<name>A0A084U5C1_9HYPH</name>
<dbReference type="EMBL" id="JMQM01000003">
    <property type="protein sequence ID" value="KFB08157.1"/>
    <property type="molecule type" value="Genomic_DNA"/>
</dbReference>
<keyword evidence="2" id="KW-0808">Transferase</keyword>
<dbReference type="GO" id="GO:0016740">
    <property type="term" value="F:transferase activity"/>
    <property type="evidence" value="ECO:0007669"/>
    <property type="project" value="UniProtKB-KW"/>
</dbReference>
<dbReference type="PANTHER" id="PTHR11895">
    <property type="entry name" value="TRANSAMIDASE"/>
    <property type="match status" value="1"/>
</dbReference>
<gene>
    <name evidence="2" type="ORF">EL18_03367</name>
</gene>
<dbReference type="RefSeq" id="WP_036486808.1">
    <property type="nucleotide sequence ID" value="NZ_JMQM01000003.1"/>
</dbReference>
<protein>
    <submittedName>
        <fullName evidence="2">Amidase, Asp-tRNAAsn/Glu-tRNAGln amidotransferase A subunit</fullName>
    </submittedName>
</protein>
<evidence type="ECO:0000313" key="3">
    <source>
        <dbReference type="Proteomes" id="UP000053675"/>
    </source>
</evidence>
<dbReference type="STRING" id="472175.EL18_03367"/>
<reference evidence="2 3" key="1">
    <citation type="submission" date="2014-05" db="EMBL/GenBank/DDBJ databases">
        <title>Draft Genome Sequence of Nitratireductor basaltis Strain UMTGB225, A Marine Bacterium Isolated from Green Barrel Tunicate.</title>
        <authorList>
            <person name="Gan H.Y."/>
        </authorList>
    </citation>
    <scope>NUCLEOTIDE SEQUENCE [LARGE SCALE GENOMIC DNA]</scope>
    <source>
        <strain evidence="2 3">UMTGB225</strain>
    </source>
</reference>
<sequence length="423" mass="44398">MDMVSKAEEAIAKVEALGPEAGRIFTDFDAVRIRADAKALDERKAAGEDLPLYGKLVSIKDLFDEKGKVTSAGSRLLKTAAPATADAPVIRRLKEAGALLVGRTSMSEFAYSGVGLNPHYGTPGCIFDKTRIPGGSSSGAALTVAHGICDMGLGTDTGGSVRIPSAVNGLYGFKPSQSVIPREGIHPLSDLFDSVGPLCATLDDALTFTDVLAGGLQAEDAPERPLRLALPTGAFTDGIDGFTQIHFARSCDAMRAAGHELVEQDFAFLPASSGISRIVIAWEALTLYGERLNELEEVGDPRVLKRIRFAETLSAGQVDAAKAERAEAVERFAEIMSGFDALVAPTLAIQPPTIAEAEEDFDRVNMMMLRNCSYINLADGCAMAMPVKGDGTMPGSLMVAGPAGADARILGLSRAILAALPSA</sequence>
<dbReference type="PATRIC" id="fig|472175.3.peg.3364"/>
<keyword evidence="3" id="KW-1185">Reference proteome</keyword>
<comment type="caution">
    <text evidence="2">The sequence shown here is derived from an EMBL/GenBank/DDBJ whole genome shotgun (WGS) entry which is preliminary data.</text>
</comment>
<accession>A0A084U5C1</accession>
<organism evidence="2 3">
    <name type="scientific">Nitratireductor basaltis</name>
    <dbReference type="NCBI Taxonomy" id="472175"/>
    <lineage>
        <taxon>Bacteria</taxon>
        <taxon>Pseudomonadati</taxon>
        <taxon>Pseudomonadota</taxon>
        <taxon>Alphaproteobacteria</taxon>
        <taxon>Hyphomicrobiales</taxon>
        <taxon>Phyllobacteriaceae</taxon>
        <taxon>Nitratireductor</taxon>
    </lineage>
</organism>
<dbReference type="AlphaFoldDB" id="A0A084U5C1"/>
<evidence type="ECO:0000313" key="2">
    <source>
        <dbReference type="EMBL" id="KFB08157.1"/>
    </source>
</evidence>
<proteinExistence type="predicted"/>
<dbReference type="Proteomes" id="UP000053675">
    <property type="component" value="Unassembled WGS sequence"/>
</dbReference>